<evidence type="ECO:0008006" key="3">
    <source>
        <dbReference type="Google" id="ProtNLM"/>
    </source>
</evidence>
<dbReference type="AlphaFoldDB" id="A0A398CDQ7"/>
<sequence length="123" mass="14456">MPEKADFNTVFSRLKEILTEYEAQLDVKNDTEREYYLDSFKINPINKKAVFFACVSIRKNYVSYYFMPVYACPKLLDEISAPLKKRMQGKSCFNFTKVDEELLLELKALTAKGYGYYKDENLI</sequence>
<protein>
    <recommendedName>
        <fullName evidence="3">DUF1801 domain-containing protein</fullName>
    </recommendedName>
</protein>
<organism evidence="1 2">
    <name type="scientific">Cohnella faecalis</name>
    <dbReference type="NCBI Taxonomy" id="2315694"/>
    <lineage>
        <taxon>Bacteria</taxon>
        <taxon>Bacillati</taxon>
        <taxon>Bacillota</taxon>
        <taxon>Bacilli</taxon>
        <taxon>Bacillales</taxon>
        <taxon>Paenibacillaceae</taxon>
        <taxon>Cohnella</taxon>
    </lineage>
</organism>
<keyword evidence="2" id="KW-1185">Reference proteome</keyword>
<dbReference type="OrthoDB" id="6331972at2"/>
<gene>
    <name evidence="1" type="ORF">D3H35_26625</name>
</gene>
<dbReference type="Proteomes" id="UP000266340">
    <property type="component" value="Unassembled WGS sequence"/>
</dbReference>
<accession>A0A398CDQ7</accession>
<dbReference type="EMBL" id="QXJM01000048">
    <property type="protein sequence ID" value="RIE00770.1"/>
    <property type="molecule type" value="Genomic_DNA"/>
</dbReference>
<evidence type="ECO:0000313" key="2">
    <source>
        <dbReference type="Proteomes" id="UP000266340"/>
    </source>
</evidence>
<evidence type="ECO:0000313" key="1">
    <source>
        <dbReference type="EMBL" id="RIE00770.1"/>
    </source>
</evidence>
<proteinExistence type="predicted"/>
<dbReference type="RefSeq" id="WP_119152164.1">
    <property type="nucleotide sequence ID" value="NZ_JBHSOV010000011.1"/>
</dbReference>
<comment type="caution">
    <text evidence="1">The sequence shown here is derived from an EMBL/GenBank/DDBJ whole genome shotgun (WGS) entry which is preliminary data.</text>
</comment>
<reference evidence="1 2" key="1">
    <citation type="submission" date="2018-09" db="EMBL/GenBank/DDBJ databases">
        <title>Cohnella cavernae sp. nov., isolated from a karst cave.</title>
        <authorList>
            <person name="Zhu H."/>
        </authorList>
    </citation>
    <scope>NUCLEOTIDE SEQUENCE [LARGE SCALE GENOMIC DNA]</scope>
    <source>
        <strain evidence="1 2">K2E09-144</strain>
    </source>
</reference>
<name>A0A398CDQ7_9BACL</name>